<gene>
    <name evidence="14" type="ORF">B4102_1340</name>
</gene>
<keyword evidence="15" id="KW-1185">Reference proteome</keyword>
<evidence type="ECO:0000313" key="15">
    <source>
        <dbReference type="Proteomes" id="UP000075666"/>
    </source>
</evidence>
<dbReference type="RefSeq" id="WP_066234369.1">
    <property type="nucleotide sequence ID" value="NZ_LQYN01000097.1"/>
</dbReference>
<evidence type="ECO:0000256" key="8">
    <source>
        <dbReference type="PIRSR" id="PIRSR005091-1"/>
    </source>
</evidence>
<dbReference type="SUPFAM" id="SSF53649">
    <property type="entry name" value="Alkaline phosphatase-like"/>
    <property type="match status" value="1"/>
</dbReference>
<feature type="transmembrane region" description="Helical" evidence="12">
    <location>
        <begin position="119"/>
        <end position="136"/>
    </location>
</feature>
<evidence type="ECO:0000256" key="10">
    <source>
        <dbReference type="PIRSR" id="PIRSR005091-3"/>
    </source>
</evidence>
<keyword evidence="3 7" id="KW-1003">Cell membrane</keyword>
<sequence>MLNSKKITFLFPIVAAIFLWMKTYIVYKTGFHMKIENWMQELILFINPASFLFFIFGLSLFFKSEKIRNIYIFVMSFLLSFIIYANVVFYRFFSDFLTLPVLFQTNNFSDLGDSALAEINWWDFVYFIDLFLLLVVIKLKPKWINFHSPSRVNRRAYFLVTAATLFLNLGLSEAERPQLLSRTFDREILVKNIGSFNYHIYDIFLQSKTSAQKALADGSNLVEVENYVRANYVKPNKELFGIAKNRNVILISLESTQSFVINSKVNGQVITPYLNKFIKDSYYFNNFYHQTGQGKTSDAEFLVENSLYPLNRGAVFFTHAGNEYHSMAERLNENGYYTAGMHANNKSFWNRDLMYKSLGYQQFYSSSSYDITDDNSVGWGMKDIPFFEQSVDLMKDMPKPFYVKMLTLTNHHPFTLDDTDKLIDEYTSSDKTVNRYFTTVRYQDEAIKIFINKLKEEGLYDNSIIIMYGDHYGISDNHTTAMSQYLGKEITPLVNVELQKVPFIIHIPGVTDKGKGKVMTEVAGQIDIRPTILHLLGIDTKKDLQFGEDLFSPEHRNFAVFRDGQIVTDQYVWSSNTCYSKKTGEQVDKSACQKFVEKATNELDFSDQIIYGDLLRFYGKKSIN</sequence>
<evidence type="ECO:0000256" key="5">
    <source>
        <dbReference type="ARBA" id="ARBA00022989"/>
    </source>
</evidence>
<dbReference type="PANTHER" id="PTHR47371:SF1">
    <property type="entry name" value="LIPOTEICHOIC ACID SYNTHASE-LIKE YQGS"/>
    <property type="match status" value="1"/>
</dbReference>
<evidence type="ECO:0000256" key="6">
    <source>
        <dbReference type="ARBA" id="ARBA00023136"/>
    </source>
</evidence>
<protein>
    <recommendedName>
        <fullName evidence="13">Sulfatase N-terminal domain-containing protein</fullName>
    </recommendedName>
</protein>
<feature type="binding site" evidence="9">
    <location>
        <position position="411"/>
    </location>
    <ligand>
        <name>substrate</name>
    </ligand>
</feature>
<evidence type="ECO:0000256" key="12">
    <source>
        <dbReference type="SAM" id="Phobius"/>
    </source>
</evidence>
<feature type="transmembrane region" description="Helical" evidence="12">
    <location>
        <begin position="156"/>
        <end position="172"/>
    </location>
</feature>
<comment type="PTM">
    <text evidence="11">The conversion to 3-oxoalanine (also known as C-formylglycine, FGly), of a serine or cysteine residue in prokaryotes and of a cysteine residue in eukaryotes, is critical for catalytic activity.</text>
</comment>
<dbReference type="GO" id="GO:0005886">
    <property type="term" value="C:plasma membrane"/>
    <property type="evidence" value="ECO:0007669"/>
    <property type="project" value="UniProtKB-SubCell"/>
</dbReference>
<evidence type="ECO:0000256" key="7">
    <source>
        <dbReference type="PIRNR" id="PIRNR005091"/>
    </source>
</evidence>
<dbReference type="InterPro" id="IPR000917">
    <property type="entry name" value="Sulfatase_N"/>
</dbReference>
<dbReference type="CDD" id="cd16015">
    <property type="entry name" value="LTA_synthase"/>
    <property type="match status" value="1"/>
</dbReference>
<organism evidence="14 15">
    <name type="scientific">Heyndrickxia sporothermodurans</name>
    <dbReference type="NCBI Taxonomy" id="46224"/>
    <lineage>
        <taxon>Bacteria</taxon>
        <taxon>Bacillati</taxon>
        <taxon>Bacillota</taxon>
        <taxon>Bacilli</taxon>
        <taxon>Bacillales</taxon>
        <taxon>Bacillaceae</taxon>
        <taxon>Heyndrickxia</taxon>
    </lineage>
</organism>
<dbReference type="InterPro" id="IPR017850">
    <property type="entry name" value="Alkaline_phosphatase_core_sf"/>
</dbReference>
<comment type="subcellular location">
    <subcellularLocation>
        <location evidence="1">Cell membrane</location>
        <topology evidence="1">Multi-pass membrane protein</topology>
    </subcellularLocation>
</comment>
<evidence type="ECO:0000256" key="2">
    <source>
        <dbReference type="ARBA" id="ARBA00009983"/>
    </source>
</evidence>
<dbReference type="Proteomes" id="UP000075666">
    <property type="component" value="Unassembled WGS sequence"/>
</dbReference>
<proteinExistence type="inferred from homology"/>
<feature type="binding site" evidence="10">
    <location>
        <position position="254"/>
    </location>
    <ligand>
        <name>Mn(2+)</name>
        <dbReference type="ChEBI" id="CHEBI:29035"/>
    </ligand>
</feature>
<dbReference type="InterPro" id="IPR012160">
    <property type="entry name" value="LtaS-like"/>
</dbReference>
<dbReference type="Gene3D" id="3.30.1120.170">
    <property type="match status" value="1"/>
</dbReference>
<feature type="transmembrane region" description="Helical" evidence="12">
    <location>
        <begin position="7"/>
        <end position="27"/>
    </location>
</feature>
<evidence type="ECO:0000313" key="14">
    <source>
        <dbReference type="EMBL" id="KYC95069.1"/>
    </source>
</evidence>
<feature type="modified residue" description="3-oxoalanine (Ser)" evidence="11">
    <location>
        <position position="64"/>
    </location>
</feature>
<name>A0A150KLJ6_9BACI</name>
<evidence type="ECO:0000259" key="13">
    <source>
        <dbReference type="Pfam" id="PF00884"/>
    </source>
</evidence>
<evidence type="ECO:0000256" key="11">
    <source>
        <dbReference type="PIRSR" id="PIRSR600917-52"/>
    </source>
</evidence>
<keyword evidence="9" id="KW-0464">Manganese</keyword>
<feature type="active site" evidence="8">
    <location>
        <position position="296"/>
    </location>
</feature>
<dbReference type="GO" id="GO:0046872">
    <property type="term" value="F:metal ion binding"/>
    <property type="evidence" value="ECO:0007669"/>
    <property type="project" value="UniProtKB-KW"/>
</dbReference>
<dbReference type="PANTHER" id="PTHR47371">
    <property type="entry name" value="LIPOTEICHOIC ACID SYNTHASE"/>
    <property type="match status" value="1"/>
</dbReference>
<feature type="binding site" evidence="10">
    <location>
        <position position="471"/>
    </location>
    <ligand>
        <name>Mn(2+)</name>
        <dbReference type="ChEBI" id="CHEBI:29035"/>
    </ligand>
</feature>
<dbReference type="PATRIC" id="fig|46224.3.peg.79"/>
<evidence type="ECO:0000256" key="9">
    <source>
        <dbReference type="PIRSR" id="PIRSR005091-2"/>
    </source>
</evidence>
<evidence type="ECO:0000256" key="4">
    <source>
        <dbReference type="ARBA" id="ARBA00022692"/>
    </source>
</evidence>
<keyword evidence="4 12" id="KW-0812">Transmembrane</keyword>
<dbReference type="PIRSF" id="PIRSF005091">
    <property type="entry name" value="Mmb_sulf_HI1246"/>
    <property type="match status" value="1"/>
</dbReference>
<feature type="binding site" evidence="10">
    <location>
        <position position="470"/>
    </location>
    <ligand>
        <name>Mn(2+)</name>
        <dbReference type="ChEBI" id="CHEBI:29035"/>
    </ligand>
</feature>
<keyword evidence="5 12" id="KW-1133">Transmembrane helix</keyword>
<dbReference type="Pfam" id="PF00884">
    <property type="entry name" value="Sulfatase"/>
    <property type="match status" value="1"/>
</dbReference>
<dbReference type="Gene3D" id="3.40.720.10">
    <property type="entry name" value="Alkaline Phosphatase, subunit A"/>
    <property type="match status" value="1"/>
</dbReference>
<dbReference type="InterPro" id="IPR050448">
    <property type="entry name" value="OpgB/LTA_synthase_biosynth"/>
</dbReference>
<dbReference type="STRING" id="46224.B4102_1340"/>
<feature type="domain" description="Sulfatase N-terminal" evidence="13">
    <location>
        <begin position="246"/>
        <end position="538"/>
    </location>
</feature>
<comment type="caution">
    <text evidence="14">The sequence shown here is derived from an EMBL/GenBank/DDBJ whole genome shotgun (WGS) entry which is preliminary data.</text>
</comment>
<keyword evidence="6 7" id="KW-0472">Membrane</keyword>
<comment type="similarity">
    <text evidence="2 7">Belongs to the LTA synthase family.</text>
</comment>
<keyword evidence="9" id="KW-0479">Metal-binding</keyword>
<feature type="transmembrane region" description="Helical" evidence="12">
    <location>
        <begin position="69"/>
        <end position="93"/>
    </location>
</feature>
<evidence type="ECO:0000256" key="3">
    <source>
        <dbReference type="ARBA" id="ARBA00022475"/>
    </source>
</evidence>
<dbReference type="EMBL" id="LQYN01000097">
    <property type="protein sequence ID" value="KYC95069.1"/>
    <property type="molecule type" value="Genomic_DNA"/>
</dbReference>
<evidence type="ECO:0000256" key="1">
    <source>
        <dbReference type="ARBA" id="ARBA00004651"/>
    </source>
</evidence>
<reference evidence="14 15" key="1">
    <citation type="submission" date="2016-01" db="EMBL/GenBank/DDBJ databases">
        <title>Genome Sequences of Twelve Sporeforming Bacillus Species Isolated from Foods.</title>
        <authorList>
            <person name="Berendsen E.M."/>
            <person name="Wells-Bennik M.H."/>
            <person name="Krawcyk A.O."/>
            <person name="De Jong A."/>
            <person name="Holsappel S."/>
            <person name="Eijlander R.T."/>
            <person name="Kuipers O.P."/>
        </authorList>
    </citation>
    <scope>NUCLEOTIDE SEQUENCE [LARGE SCALE GENOMIC DNA]</scope>
    <source>
        <strain evidence="14 15">B4102</strain>
    </source>
</reference>
<dbReference type="OrthoDB" id="5901192at2"/>
<feature type="binding site" evidence="10">
    <location>
        <position position="296"/>
    </location>
    <ligand>
        <name>Mn(2+)</name>
        <dbReference type="ChEBI" id="CHEBI:29035"/>
    </ligand>
</feature>
<feature type="transmembrane region" description="Helical" evidence="12">
    <location>
        <begin position="42"/>
        <end position="62"/>
    </location>
</feature>
<dbReference type="AlphaFoldDB" id="A0A150KLJ6"/>
<accession>A0A150KLJ6</accession>